<dbReference type="InterPro" id="IPR025398">
    <property type="entry name" value="DUF4371"/>
</dbReference>
<dbReference type="Pfam" id="PF14291">
    <property type="entry name" value="DUF4371"/>
    <property type="match status" value="1"/>
</dbReference>
<dbReference type="InterPro" id="IPR006580">
    <property type="entry name" value="Znf_TTF"/>
</dbReference>
<dbReference type="EMBL" id="OIVN01005015">
    <property type="protein sequence ID" value="SPD20492.1"/>
    <property type="molecule type" value="Genomic_DNA"/>
</dbReference>
<dbReference type="AlphaFoldDB" id="A0A2N9I761"/>
<protein>
    <recommendedName>
        <fullName evidence="1">TTF-type domain-containing protein</fullName>
    </recommendedName>
</protein>
<name>A0A2N9I761_FAGSY</name>
<feature type="domain" description="TTF-type" evidence="1">
    <location>
        <begin position="49"/>
        <end position="141"/>
    </location>
</feature>
<evidence type="ECO:0000313" key="2">
    <source>
        <dbReference type="EMBL" id="SPD20492.1"/>
    </source>
</evidence>
<evidence type="ECO:0000259" key="1">
    <source>
        <dbReference type="SMART" id="SM00597"/>
    </source>
</evidence>
<reference evidence="2" key="1">
    <citation type="submission" date="2018-02" db="EMBL/GenBank/DDBJ databases">
        <authorList>
            <person name="Cohen D.B."/>
            <person name="Kent A.D."/>
        </authorList>
    </citation>
    <scope>NUCLEOTIDE SEQUENCE</scope>
</reference>
<dbReference type="Gene3D" id="3.30.70.100">
    <property type="match status" value="1"/>
</dbReference>
<dbReference type="PANTHER" id="PTHR45749">
    <property type="match status" value="1"/>
</dbReference>
<proteinExistence type="predicted"/>
<dbReference type="SMART" id="SM00597">
    <property type="entry name" value="ZnF_TTF"/>
    <property type="match status" value="1"/>
</dbReference>
<gene>
    <name evidence="2" type="ORF">FSB_LOCUS48374</name>
</gene>
<accession>A0A2N9I761</accession>
<sequence>MPQICPEKDSIASDFNCCCGTDWSGTKGQVQGQTIEKHRAFADTLSIATQVSEFKQRFTRDKVEYSIAKDAAFYLCCYLFKSDIGEQAGGDTFVSEGFSNWKCPKKLKIHEGGINSSHRQASRMCDDLLKPNQSIQSFHFKQTDQARIEYQTRLNASINCIQFLLRQELAFRGHDESEDSSNQGNFLELLRFLADHNEDIKAVTLRNAPENNMLISPAIQKDIEQMVVALRYVDKKGHVVERFLGIEHVTDTSALSLKVAVEDLFCRHGLSLSRLRGQGYDGASNMQDPPLVGDNIDSVNLTYLLRKKVGFAELASVSPIGGSESEEPKQSDSGIQAMVWQTYQPGVQYCYAYDVPDNHHDSCIIM</sequence>
<dbReference type="PANTHER" id="PTHR45749:SF36">
    <property type="entry name" value="ZINC FINGER MYM-TYPE PROTEIN 1-LIKE"/>
    <property type="match status" value="1"/>
</dbReference>
<organism evidence="2">
    <name type="scientific">Fagus sylvatica</name>
    <name type="common">Beechnut</name>
    <dbReference type="NCBI Taxonomy" id="28930"/>
    <lineage>
        <taxon>Eukaryota</taxon>
        <taxon>Viridiplantae</taxon>
        <taxon>Streptophyta</taxon>
        <taxon>Embryophyta</taxon>
        <taxon>Tracheophyta</taxon>
        <taxon>Spermatophyta</taxon>
        <taxon>Magnoliopsida</taxon>
        <taxon>eudicotyledons</taxon>
        <taxon>Gunneridae</taxon>
        <taxon>Pentapetalae</taxon>
        <taxon>rosids</taxon>
        <taxon>fabids</taxon>
        <taxon>Fagales</taxon>
        <taxon>Fagaceae</taxon>
        <taxon>Fagus</taxon>
    </lineage>
</organism>